<accession>A0A5R8PLM2</accession>
<feature type="transmembrane region" description="Helical" evidence="1">
    <location>
        <begin position="12"/>
        <end position="38"/>
    </location>
</feature>
<dbReference type="AlphaFoldDB" id="A0A5R8PLM2"/>
<evidence type="ECO:0000313" key="2">
    <source>
        <dbReference type="EMBL" id="TLG17949.1"/>
    </source>
</evidence>
<reference evidence="2 3" key="1">
    <citation type="submission" date="2019-05" db="EMBL/GenBank/DDBJ databases">
        <title>Genomes sequences of two Nocardia cyriacigeorgica environmental isolates, type strains Nocardia asteroides ATCC 19247 and Nocardia cyriacigeorgica DSM 44484.</title>
        <authorList>
            <person name="Vautrin F."/>
            <person name="Bergeron E."/>
            <person name="Dubost A."/>
            <person name="Abrouk D."/>
            <person name="Rodriguez Nava V."/>
            <person name="Pujic P."/>
        </authorList>
    </citation>
    <scope>NUCLEOTIDE SEQUENCE [LARGE SCALE GENOMIC DNA]</scope>
    <source>
        <strain evidence="2 3">EML 1456</strain>
    </source>
</reference>
<dbReference type="RefSeq" id="WP_138454703.1">
    <property type="nucleotide sequence ID" value="NZ_VBUU01000001.1"/>
</dbReference>
<keyword evidence="1" id="KW-0472">Membrane</keyword>
<feature type="transmembrane region" description="Helical" evidence="1">
    <location>
        <begin position="81"/>
        <end position="105"/>
    </location>
</feature>
<protein>
    <submittedName>
        <fullName evidence="2">Uncharacterized protein</fullName>
    </submittedName>
</protein>
<organism evidence="2 3">
    <name type="scientific">Nocardia cyriacigeorgica</name>
    <dbReference type="NCBI Taxonomy" id="135487"/>
    <lineage>
        <taxon>Bacteria</taxon>
        <taxon>Bacillati</taxon>
        <taxon>Actinomycetota</taxon>
        <taxon>Actinomycetes</taxon>
        <taxon>Mycobacteriales</taxon>
        <taxon>Nocardiaceae</taxon>
        <taxon>Nocardia</taxon>
    </lineage>
</organism>
<comment type="caution">
    <text evidence="2">The sequence shown here is derived from an EMBL/GenBank/DDBJ whole genome shotgun (WGS) entry which is preliminary data.</text>
</comment>
<evidence type="ECO:0000256" key="1">
    <source>
        <dbReference type="SAM" id="Phobius"/>
    </source>
</evidence>
<dbReference type="OrthoDB" id="10004903at2"/>
<gene>
    <name evidence="2" type="ORF">FEK35_02165</name>
</gene>
<evidence type="ECO:0000313" key="3">
    <source>
        <dbReference type="Proteomes" id="UP000308349"/>
    </source>
</evidence>
<sequence length="109" mass="11205">MTELVGKSSQWYWAGATLAFPVIVAFDYSILFLTAALLAGLTDLPDSLEAPLASVPALLISAFIAFALFRNRSAAARGVALGTLAAGILIVVVGIVIGIGSGALLEESR</sequence>
<name>A0A5R8PLM2_9NOCA</name>
<proteinExistence type="predicted"/>
<keyword evidence="1" id="KW-1133">Transmembrane helix</keyword>
<dbReference type="EMBL" id="VBUU01000001">
    <property type="protein sequence ID" value="TLG17949.1"/>
    <property type="molecule type" value="Genomic_DNA"/>
</dbReference>
<dbReference type="Proteomes" id="UP000308349">
    <property type="component" value="Unassembled WGS sequence"/>
</dbReference>
<keyword evidence="1" id="KW-0812">Transmembrane</keyword>
<feature type="transmembrane region" description="Helical" evidence="1">
    <location>
        <begin position="50"/>
        <end position="69"/>
    </location>
</feature>